<dbReference type="InterPro" id="IPR036922">
    <property type="entry name" value="Rieske_2Fe-2S_sf"/>
</dbReference>
<dbReference type="CDD" id="cd03530">
    <property type="entry name" value="Rieske_NirD_small_Bacillus"/>
    <property type="match status" value="1"/>
</dbReference>
<evidence type="ECO:0000313" key="9">
    <source>
        <dbReference type="EMBL" id="OMF13720.1"/>
    </source>
</evidence>
<reference evidence="8 10" key="1">
    <citation type="journal article" date="2016" name="Genome Announc.">
        <title>Draft Genome Sequence of Paenibacillus amylolyticus Heshi-A3, Isolated from Fermented Rice Bran in a Japanese Fermented Seafood Dish.</title>
        <authorList>
            <person name="Akuzawa S."/>
            <person name="Nagaoka J."/>
            <person name="Kanekatsu M."/>
            <person name="Kubota E."/>
            <person name="Ohtake R."/>
            <person name="Suzuki T."/>
            <person name="Kanesaki Y."/>
        </authorList>
    </citation>
    <scope>NUCLEOTIDE SEQUENCE [LARGE SCALE GENOMIC DNA]</scope>
    <source>
        <strain evidence="8 10">Heshi-A3</strain>
    </source>
</reference>
<keyword evidence="1" id="KW-0001">2Fe-2S</keyword>
<dbReference type="Pfam" id="PF00355">
    <property type="entry name" value="Rieske"/>
    <property type="match status" value="1"/>
</dbReference>
<evidence type="ECO:0000259" key="7">
    <source>
        <dbReference type="PROSITE" id="PS51296"/>
    </source>
</evidence>
<sequence length="105" mass="11498">MNKFRIGHVADIDEKGARTFLVQDTEIAVFKLSDGSLHAVENRCPHKGGKLSEGMVCGTAVHCPLHDWKIDLRNGKVQEPDEGCLNTYKTEVDGNSGEIYITIAG</sequence>
<dbReference type="EMBL" id="BCNV01000005">
    <property type="protein sequence ID" value="GAS84283.1"/>
    <property type="molecule type" value="Genomic_DNA"/>
</dbReference>
<dbReference type="GO" id="GO:0016705">
    <property type="term" value="F:oxidoreductase activity, acting on paired donors, with incorporation or reduction of molecular oxygen"/>
    <property type="evidence" value="ECO:0007669"/>
    <property type="project" value="UniProtKB-ARBA"/>
</dbReference>
<evidence type="ECO:0000313" key="10">
    <source>
        <dbReference type="Proteomes" id="UP000069697"/>
    </source>
</evidence>
<evidence type="ECO:0000313" key="8">
    <source>
        <dbReference type="EMBL" id="GAS84283.1"/>
    </source>
</evidence>
<evidence type="ECO:0000256" key="2">
    <source>
        <dbReference type="ARBA" id="ARBA00022723"/>
    </source>
</evidence>
<evidence type="ECO:0000256" key="4">
    <source>
        <dbReference type="ARBA" id="ARBA00023004"/>
    </source>
</evidence>
<comment type="caution">
    <text evidence="8">The sequence shown here is derived from an EMBL/GenBank/DDBJ whole genome shotgun (WGS) entry which is preliminary data.</text>
</comment>
<dbReference type="GO" id="GO:0008942">
    <property type="term" value="F:nitrite reductase [NAD(P)H] activity"/>
    <property type="evidence" value="ECO:0007669"/>
    <property type="project" value="InterPro"/>
</dbReference>
<dbReference type="GO" id="GO:0046872">
    <property type="term" value="F:metal ion binding"/>
    <property type="evidence" value="ECO:0007669"/>
    <property type="project" value="UniProtKB-KW"/>
</dbReference>
<dbReference type="PANTHER" id="PTHR21496:SF23">
    <property type="entry name" value="3-PHENYLPROPIONATE_CINNAMIC ACID DIOXYGENASE FERREDOXIN SUBUNIT"/>
    <property type="match status" value="1"/>
</dbReference>
<dbReference type="OrthoDB" id="593800at2"/>
<accession>A0A100VQZ1</accession>
<organism evidence="8 10">
    <name type="scientific">Paenibacillus amylolyticus</name>
    <dbReference type="NCBI Taxonomy" id="1451"/>
    <lineage>
        <taxon>Bacteria</taxon>
        <taxon>Bacillati</taxon>
        <taxon>Bacillota</taxon>
        <taxon>Bacilli</taxon>
        <taxon>Bacillales</taxon>
        <taxon>Paenibacillaceae</taxon>
        <taxon>Paenibacillus</taxon>
    </lineage>
</organism>
<keyword evidence="6" id="KW-0534">Nitrate assimilation</keyword>
<evidence type="ECO:0000256" key="3">
    <source>
        <dbReference type="ARBA" id="ARBA00023002"/>
    </source>
</evidence>
<evidence type="ECO:0000256" key="5">
    <source>
        <dbReference type="ARBA" id="ARBA00023014"/>
    </source>
</evidence>
<evidence type="ECO:0000313" key="11">
    <source>
        <dbReference type="Proteomes" id="UP000187134"/>
    </source>
</evidence>
<dbReference type="Gene3D" id="2.102.10.10">
    <property type="entry name" value="Rieske [2Fe-2S] iron-sulphur domain"/>
    <property type="match status" value="1"/>
</dbReference>
<dbReference type="RefSeq" id="WP_062836709.1">
    <property type="nucleotide sequence ID" value="NZ_BCNV01000005.1"/>
</dbReference>
<evidence type="ECO:0000256" key="1">
    <source>
        <dbReference type="ARBA" id="ARBA00022714"/>
    </source>
</evidence>
<dbReference type="GO" id="GO:0042128">
    <property type="term" value="P:nitrate assimilation"/>
    <property type="evidence" value="ECO:0007669"/>
    <property type="project" value="UniProtKB-KW"/>
</dbReference>
<keyword evidence="4" id="KW-0408">Iron</keyword>
<dbReference type="PROSITE" id="PS51296">
    <property type="entry name" value="RIESKE"/>
    <property type="match status" value="1"/>
</dbReference>
<dbReference type="EMBL" id="MRTJ01000004">
    <property type="protein sequence ID" value="OMF13720.1"/>
    <property type="molecule type" value="Genomic_DNA"/>
</dbReference>
<evidence type="ECO:0000256" key="6">
    <source>
        <dbReference type="ARBA" id="ARBA00023063"/>
    </source>
</evidence>
<dbReference type="AlphaFoldDB" id="A0A100VQZ1"/>
<dbReference type="Proteomes" id="UP000187134">
    <property type="component" value="Unassembled WGS sequence"/>
</dbReference>
<gene>
    <name evidence="9" type="ORF">BK131_13675</name>
    <name evidence="8" type="ORF">PAHA3_4386</name>
</gene>
<dbReference type="NCBIfam" id="TIGR02378">
    <property type="entry name" value="nirD_assim_sml"/>
    <property type="match status" value="1"/>
</dbReference>
<proteinExistence type="predicted"/>
<dbReference type="InterPro" id="IPR012748">
    <property type="entry name" value="Rieske-like_NirD"/>
</dbReference>
<dbReference type="GO" id="GO:0004497">
    <property type="term" value="F:monooxygenase activity"/>
    <property type="evidence" value="ECO:0007669"/>
    <property type="project" value="UniProtKB-ARBA"/>
</dbReference>
<dbReference type="InterPro" id="IPR017941">
    <property type="entry name" value="Rieske_2Fe-2S"/>
</dbReference>
<keyword evidence="2" id="KW-0479">Metal-binding</keyword>
<feature type="domain" description="Rieske" evidence="7">
    <location>
        <begin position="4"/>
        <end position="99"/>
    </location>
</feature>
<reference evidence="10" key="2">
    <citation type="submission" date="2016-01" db="EMBL/GenBank/DDBJ databases">
        <title>Draft Genome Sequence of Paenibacillus amylolyticus Heshi-A3 that Was Isolated from Fermented Rice Bran with Aging Salted Mackerel, Which Was Named Heshiko as Traditional Fermented Seafood in Japan.</title>
        <authorList>
            <person name="Akuzawa S."/>
            <person name="Nakagawa J."/>
            <person name="Kanekatsu T."/>
            <person name="Kubota E."/>
            <person name="Ohtake R."/>
            <person name="Suzuki T."/>
            <person name="Kanesaki Y."/>
        </authorList>
    </citation>
    <scope>NUCLEOTIDE SEQUENCE [LARGE SCALE GENOMIC DNA]</scope>
    <source>
        <strain evidence="10">Heshi-A3</strain>
    </source>
</reference>
<keyword evidence="5" id="KW-0411">Iron-sulfur</keyword>
<keyword evidence="3" id="KW-0560">Oxidoreductase</keyword>
<dbReference type="SUPFAM" id="SSF50022">
    <property type="entry name" value="ISP domain"/>
    <property type="match status" value="1"/>
</dbReference>
<name>A0A100VQZ1_PAEAM</name>
<dbReference type="Proteomes" id="UP000069697">
    <property type="component" value="Unassembled WGS sequence"/>
</dbReference>
<dbReference type="GO" id="GO:0051537">
    <property type="term" value="F:2 iron, 2 sulfur cluster binding"/>
    <property type="evidence" value="ECO:0007669"/>
    <property type="project" value="UniProtKB-KW"/>
</dbReference>
<dbReference type="PANTHER" id="PTHR21496">
    <property type="entry name" value="FERREDOXIN-RELATED"/>
    <property type="match status" value="1"/>
</dbReference>
<protein>
    <submittedName>
        <fullName evidence="8 9">Nitrite reductase</fullName>
    </submittedName>
</protein>
<reference evidence="9 11" key="3">
    <citation type="submission" date="2016-11" db="EMBL/GenBank/DDBJ databases">
        <title>Paenibacillus species isolates.</title>
        <authorList>
            <person name="Beno S.M."/>
        </authorList>
    </citation>
    <scope>NUCLEOTIDE SEQUENCE [LARGE SCALE GENOMIC DNA]</scope>
    <source>
        <strain evidence="9 11">FSL H8-0246</strain>
    </source>
</reference>